<dbReference type="InterPro" id="IPR023393">
    <property type="entry name" value="START-like_dom_sf"/>
</dbReference>
<dbReference type="Proteomes" id="UP000252172">
    <property type="component" value="Unassembled WGS sequence"/>
</dbReference>
<organism evidence="2 3">
    <name type="scientific">Chryseobacterium lacus</name>
    <dbReference type="NCBI Taxonomy" id="2058346"/>
    <lineage>
        <taxon>Bacteria</taxon>
        <taxon>Pseudomonadati</taxon>
        <taxon>Bacteroidota</taxon>
        <taxon>Flavobacteriia</taxon>
        <taxon>Flavobacteriales</taxon>
        <taxon>Weeksellaceae</taxon>
        <taxon>Chryseobacterium group</taxon>
        <taxon>Chryseobacterium</taxon>
    </lineage>
</organism>
<protein>
    <submittedName>
        <fullName evidence="2">SRPBCC domain-containing protein</fullName>
    </submittedName>
</protein>
<accession>A0A3R9YE14</accession>
<sequence>MAKQKVQYEFPMHCLSEILYEYLASAEGLAEWFADEVVEKGDDFYFSWGGGPAEKATLIRYKPESFVRFRWEEDEGTKNFFEMTIVIDEITEDLSLNITDFSEPEDREENRLYWENLIENLQIKLGAA</sequence>
<dbReference type="OrthoDB" id="667567at2"/>
<dbReference type="RefSeq" id="WP_114302907.1">
    <property type="nucleotide sequence ID" value="NZ_QPIE01000002.1"/>
</dbReference>
<feature type="domain" description="START-like" evidence="1">
    <location>
        <begin position="3"/>
        <end position="127"/>
    </location>
</feature>
<dbReference type="Pfam" id="PF19569">
    <property type="entry name" value="START_2"/>
    <property type="match status" value="1"/>
</dbReference>
<proteinExistence type="predicted"/>
<accession>A0A368N325</accession>
<dbReference type="InterPro" id="IPR045736">
    <property type="entry name" value="START_2"/>
</dbReference>
<evidence type="ECO:0000259" key="1">
    <source>
        <dbReference type="Pfam" id="PF19569"/>
    </source>
</evidence>
<evidence type="ECO:0000313" key="2">
    <source>
        <dbReference type="EMBL" id="RCU43925.1"/>
    </source>
</evidence>
<dbReference type="EMBL" id="QPIE01000002">
    <property type="protein sequence ID" value="RCU43925.1"/>
    <property type="molecule type" value="Genomic_DNA"/>
</dbReference>
<dbReference type="SUPFAM" id="SSF55961">
    <property type="entry name" value="Bet v1-like"/>
    <property type="match status" value="1"/>
</dbReference>
<gene>
    <name evidence="2" type="ORF">DQ356_02540</name>
</gene>
<evidence type="ECO:0000313" key="3">
    <source>
        <dbReference type="Proteomes" id="UP000252172"/>
    </source>
</evidence>
<name>A0A368N325_9FLAO</name>
<dbReference type="Gene3D" id="3.30.530.20">
    <property type="match status" value="1"/>
</dbReference>
<keyword evidence="3" id="KW-1185">Reference proteome</keyword>
<dbReference type="AlphaFoldDB" id="A0A368N325"/>
<comment type="caution">
    <text evidence="2">The sequence shown here is derived from an EMBL/GenBank/DDBJ whole genome shotgun (WGS) entry which is preliminary data.</text>
</comment>
<reference evidence="2 3" key="1">
    <citation type="submission" date="2018-07" db="EMBL/GenBank/DDBJ databases">
        <title>Chryseobacterium lacus sp. nov., isolated from lake water.</title>
        <authorList>
            <person name="Li C.-M."/>
        </authorList>
    </citation>
    <scope>NUCLEOTIDE SEQUENCE [LARGE SCALE GENOMIC DNA]</scope>
    <source>
        <strain evidence="2 3">YLOS41</strain>
    </source>
</reference>